<feature type="region of interest" description="Disordered" evidence="1">
    <location>
        <begin position="62"/>
        <end position="89"/>
    </location>
</feature>
<evidence type="ECO:0000313" key="2">
    <source>
        <dbReference type="EMBL" id="KAK9703267.1"/>
    </source>
</evidence>
<keyword evidence="3" id="KW-1185">Reference proteome</keyword>
<name>A0AAW1JHK5_POPJA</name>
<gene>
    <name evidence="2" type="ORF">QE152_g29443</name>
</gene>
<evidence type="ECO:0000256" key="1">
    <source>
        <dbReference type="SAM" id="MobiDB-lite"/>
    </source>
</evidence>
<comment type="caution">
    <text evidence="2">The sequence shown here is derived from an EMBL/GenBank/DDBJ whole genome shotgun (WGS) entry which is preliminary data.</text>
</comment>
<dbReference type="AlphaFoldDB" id="A0AAW1JHK5"/>
<organism evidence="2 3">
    <name type="scientific">Popillia japonica</name>
    <name type="common">Japanese beetle</name>
    <dbReference type="NCBI Taxonomy" id="7064"/>
    <lineage>
        <taxon>Eukaryota</taxon>
        <taxon>Metazoa</taxon>
        <taxon>Ecdysozoa</taxon>
        <taxon>Arthropoda</taxon>
        <taxon>Hexapoda</taxon>
        <taxon>Insecta</taxon>
        <taxon>Pterygota</taxon>
        <taxon>Neoptera</taxon>
        <taxon>Endopterygota</taxon>
        <taxon>Coleoptera</taxon>
        <taxon>Polyphaga</taxon>
        <taxon>Scarabaeiformia</taxon>
        <taxon>Scarabaeidae</taxon>
        <taxon>Rutelinae</taxon>
        <taxon>Popillia</taxon>
    </lineage>
</organism>
<protein>
    <submittedName>
        <fullName evidence="2">Uncharacterized protein</fullName>
    </submittedName>
</protein>
<proteinExistence type="predicted"/>
<dbReference type="Proteomes" id="UP001458880">
    <property type="component" value="Unassembled WGS sequence"/>
</dbReference>
<sequence length="124" mass="14797">MKSEKANKSETKLRADAPAFVPLKVISYNILQQQQQHEAQHQLQEPQCSRYSRKSVWRMEECPNSPRPILGTKNYFPRPILGRKDNETKEENEYIGKEFRSIYRRMLRMKISDDKKKREPKSKT</sequence>
<accession>A0AAW1JHK5</accession>
<dbReference type="EMBL" id="JASPKY010000373">
    <property type="protein sequence ID" value="KAK9703267.1"/>
    <property type="molecule type" value="Genomic_DNA"/>
</dbReference>
<evidence type="ECO:0000313" key="3">
    <source>
        <dbReference type="Proteomes" id="UP001458880"/>
    </source>
</evidence>
<reference evidence="2 3" key="1">
    <citation type="journal article" date="2024" name="BMC Genomics">
        <title>De novo assembly and annotation of Popillia japonica's genome with initial clues to its potential as an invasive pest.</title>
        <authorList>
            <person name="Cucini C."/>
            <person name="Boschi S."/>
            <person name="Funari R."/>
            <person name="Cardaioli E."/>
            <person name="Iannotti N."/>
            <person name="Marturano G."/>
            <person name="Paoli F."/>
            <person name="Bruttini M."/>
            <person name="Carapelli A."/>
            <person name="Frati F."/>
            <person name="Nardi F."/>
        </authorList>
    </citation>
    <scope>NUCLEOTIDE SEQUENCE [LARGE SCALE GENOMIC DNA]</scope>
    <source>
        <strain evidence="2">DMR45628</strain>
    </source>
</reference>